<gene>
    <name evidence="1" type="ORF">LCGC14_1473490</name>
</gene>
<reference evidence="1" key="1">
    <citation type="journal article" date="2015" name="Nature">
        <title>Complex archaea that bridge the gap between prokaryotes and eukaryotes.</title>
        <authorList>
            <person name="Spang A."/>
            <person name="Saw J.H."/>
            <person name="Jorgensen S.L."/>
            <person name="Zaremba-Niedzwiedzka K."/>
            <person name="Martijn J."/>
            <person name="Lind A.E."/>
            <person name="van Eijk R."/>
            <person name="Schleper C."/>
            <person name="Guy L."/>
            <person name="Ettema T.J."/>
        </authorList>
    </citation>
    <scope>NUCLEOTIDE SEQUENCE</scope>
</reference>
<evidence type="ECO:0000313" key="1">
    <source>
        <dbReference type="EMBL" id="KKM67207.1"/>
    </source>
</evidence>
<dbReference type="SUPFAM" id="SSF49785">
    <property type="entry name" value="Galactose-binding domain-like"/>
    <property type="match status" value="1"/>
</dbReference>
<organism evidence="1">
    <name type="scientific">marine sediment metagenome</name>
    <dbReference type="NCBI Taxonomy" id="412755"/>
    <lineage>
        <taxon>unclassified sequences</taxon>
        <taxon>metagenomes</taxon>
        <taxon>ecological metagenomes</taxon>
    </lineage>
</organism>
<dbReference type="InterPro" id="IPR011050">
    <property type="entry name" value="Pectin_lyase_fold/virulence"/>
</dbReference>
<sequence length="761" mass="84646">KIEEILGTNYIDRADCESVTPPMVVDETVPLLTNATITRSNEEKRNGDYSYKIIKTAGVGGWAWVRFVDNSATDDMHGLVAGKTYTFEVWVYVPIVSGIALNEFKLYLGDYQGGWQNTGSSFPTVYDTWEKLIVTRTLRSSATGVIANFEINGSAALNEYFYVDDFRLRKLEEETGSLWIVSKARELIDRGNCEDPIAPMVFHEFIPIETDASFERSADFARSGDYSYKVTKTAASGTPGQAYLVDYAGSTDMHGLVAGKTYTFELWVYVPSGSGIALNEIKLNFLDYQGGWAGTDSGNPASFDTWVKLTVTRTVRSSATGIMIRIWVESAAELNEYFYIDDATLKNVFLDNEEITDEDTGVADVDGTPADDGFIILNNYAGVTNTGDLTIEADEDYDDFQAIDDSAWTIKKADWNADADDLPIVDFGAAVYKLYMNNAWEWIFKNMMIKNSLAHLIHSNVVHEIQLIHCILEKVNVGSLVASTSSYSSIRITNCICRGSATGVSQYGIYMVGGSPLMNLKNCAVYNLGNRGIIAVNGGEFENVNIGIELANGAQDIHLYENKIKAKNLSLGGKNDDLIISAFSSHSYISIENFNRIKASHAMEYLNGQILKKDVVAESGDPYKRSDGANSVIEISCDSNALYAPAPDEWKYLVFEHEYEMDTAPRSYRYYVQCKAMSLVATELFLECEYVEQYVSTTVYHDLKVRSDEIVSERTGADDWSQYLEVTGIQPAVTSKVRIKCYLSKYDADGRIFIDPKVVVS</sequence>
<accession>A0A0F9MDF5</accession>
<dbReference type="InterPro" id="IPR008979">
    <property type="entry name" value="Galactose-bd-like_sf"/>
</dbReference>
<dbReference type="SUPFAM" id="SSF51126">
    <property type="entry name" value="Pectin lyase-like"/>
    <property type="match status" value="1"/>
</dbReference>
<protein>
    <recommendedName>
        <fullName evidence="2">CBM-cenC domain-containing protein</fullName>
    </recommendedName>
</protein>
<dbReference type="Gene3D" id="2.60.120.260">
    <property type="entry name" value="Galactose-binding domain-like"/>
    <property type="match status" value="2"/>
</dbReference>
<comment type="caution">
    <text evidence="1">The sequence shown here is derived from an EMBL/GenBank/DDBJ whole genome shotgun (WGS) entry which is preliminary data.</text>
</comment>
<evidence type="ECO:0008006" key="2">
    <source>
        <dbReference type="Google" id="ProtNLM"/>
    </source>
</evidence>
<proteinExistence type="predicted"/>
<name>A0A0F9MDF5_9ZZZZ</name>
<dbReference type="AlphaFoldDB" id="A0A0F9MDF5"/>
<feature type="non-terminal residue" evidence="1">
    <location>
        <position position="1"/>
    </location>
</feature>
<dbReference type="EMBL" id="LAZR01010387">
    <property type="protein sequence ID" value="KKM67207.1"/>
    <property type="molecule type" value="Genomic_DNA"/>
</dbReference>